<sequence>MQAAAAAASERASERGGSGSGGRFPQCSGGGGSSSSSSSDGSRVSGGHGVGGGGVVVVVVVAGGGGRGLRSSEAGELSGQRAGGVVGGWAGRPARTGRASEQAWHGRAAERGRQRRRRRSPRPAGPGLQQPLSRAASPPATPVLPRQPAGPALWAQHPQNRQRPGAVVTCVSFMTPAAPLFPSTASRDPASVVATVLPPPPGQVRFDNSSISLYAIGEPPLPECSVSELQCYESSHIIEEEARRRKLMANAAIVFIRLLSSGKNVGAGRG</sequence>
<reference evidence="2" key="1">
    <citation type="submission" date="2022-12" db="EMBL/GenBank/DDBJ databases">
        <authorList>
            <person name="Alioto T."/>
            <person name="Alioto T."/>
            <person name="Gomez Garrido J."/>
        </authorList>
    </citation>
    <scope>NUCLEOTIDE SEQUENCE</scope>
</reference>
<evidence type="ECO:0000256" key="1">
    <source>
        <dbReference type="SAM" id="MobiDB-lite"/>
    </source>
</evidence>
<proteinExistence type="predicted"/>
<feature type="region of interest" description="Disordered" evidence="1">
    <location>
        <begin position="69"/>
        <end position="161"/>
    </location>
</feature>
<dbReference type="AlphaFoldDB" id="A0AA35JXB9"/>
<evidence type="ECO:0000313" key="2">
    <source>
        <dbReference type="EMBL" id="CAI5767595.1"/>
    </source>
</evidence>
<feature type="compositionally biased region" description="Low complexity" evidence="1">
    <location>
        <begin position="1"/>
        <end position="10"/>
    </location>
</feature>
<feature type="compositionally biased region" description="Gly residues" evidence="1">
    <location>
        <begin position="44"/>
        <end position="53"/>
    </location>
</feature>
<gene>
    <name evidence="2" type="ORF">PODLI_1B007398</name>
</gene>
<accession>A0AA35JXB9</accession>
<name>A0AA35JXB9_9SAUR</name>
<dbReference type="Proteomes" id="UP001178461">
    <property type="component" value="Chromosome 2"/>
</dbReference>
<feature type="compositionally biased region" description="Gly residues" evidence="1">
    <location>
        <begin position="16"/>
        <end position="33"/>
    </location>
</feature>
<feature type="compositionally biased region" description="Low complexity" evidence="1">
    <location>
        <begin position="34"/>
        <end position="43"/>
    </location>
</feature>
<feature type="region of interest" description="Disordered" evidence="1">
    <location>
        <begin position="1"/>
        <end position="53"/>
    </location>
</feature>
<protein>
    <submittedName>
        <fullName evidence="2">Uncharacterized protein</fullName>
    </submittedName>
</protein>
<evidence type="ECO:0000313" key="3">
    <source>
        <dbReference type="Proteomes" id="UP001178461"/>
    </source>
</evidence>
<dbReference type="EMBL" id="OX395127">
    <property type="protein sequence ID" value="CAI5767595.1"/>
    <property type="molecule type" value="Genomic_DNA"/>
</dbReference>
<keyword evidence="3" id="KW-1185">Reference proteome</keyword>
<feature type="compositionally biased region" description="Gly residues" evidence="1">
    <location>
        <begin position="81"/>
        <end position="90"/>
    </location>
</feature>
<organism evidence="2 3">
    <name type="scientific">Podarcis lilfordi</name>
    <name type="common">Lilford's wall lizard</name>
    <dbReference type="NCBI Taxonomy" id="74358"/>
    <lineage>
        <taxon>Eukaryota</taxon>
        <taxon>Metazoa</taxon>
        <taxon>Chordata</taxon>
        <taxon>Craniata</taxon>
        <taxon>Vertebrata</taxon>
        <taxon>Euteleostomi</taxon>
        <taxon>Lepidosauria</taxon>
        <taxon>Squamata</taxon>
        <taxon>Bifurcata</taxon>
        <taxon>Unidentata</taxon>
        <taxon>Episquamata</taxon>
        <taxon>Laterata</taxon>
        <taxon>Lacertibaenia</taxon>
        <taxon>Lacertidae</taxon>
        <taxon>Podarcis</taxon>
    </lineage>
</organism>